<reference evidence="1" key="1">
    <citation type="submission" date="2015-12" db="EMBL/GenBank/DDBJ databases">
        <title>Update maize B73 reference genome by single molecule sequencing technologies.</title>
        <authorList>
            <consortium name="Maize Genome Sequencing Project"/>
            <person name="Ware D."/>
        </authorList>
    </citation>
    <scope>NUCLEOTIDE SEQUENCE</scope>
    <source>
        <tissue evidence="1">Seedling</tissue>
    </source>
</reference>
<protein>
    <submittedName>
        <fullName evidence="1">Uncharacterized protein</fullName>
    </submittedName>
</protein>
<sequence>MASTGTRHHSSYLSGTHLFRLTLCSHLPWTLGSRV</sequence>
<accession>A0A1D6H5G9</accession>
<name>A0A1D6H5G9_MAIZE</name>
<proteinExistence type="predicted"/>
<evidence type="ECO:0000313" key="1">
    <source>
        <dbReference type="EMBL" id="AQK70068.1"/>
    </source>
</evidence>
<dbReference type="AlphaFoldDB" id="A0A1D6H5G9"/>
<organism evidence="1">
    <name type="scientific">Zea mays</name>
    <name type="common">Maize</name>
    <dbReference type="NCBI Taxonomy" id="4577"/>
    <lineage>
        <taxon>Eukaryota</taxon>
        <taxon>Viridiplantae</taxon>
        <taxon>Streptophyta</taxon>
        <taxon>Embryophyta</taxon>
        <taxon>Tracheophyta</taxon>
        <taxon>Spermatophyta</taxon>
        <taxon>Magnoliopsida</taxon>
        <taxon>Liliopsida</taxon>
        <taxon>Poales</taxon>
        <taxon>Poaceae</taxon>
        <taxon>PACMAD clade</taxon>
        <taxon>Panicoideae</taxon>
        <taxon>Andropogonodae</taxon>
        <taxon>Andropogoneae</taxon>
        <taxon>Tripsacinae</taxon>
        <taxon>Zea</taxon>
    </lineage>
</organism>
<gene>
    <name evidence="1" type="ORF">ZEAMMB73_Zm00001d016101</name>
</gene>
<dbReference type="EMBL" id="CM000781">
    <property type="protein sequence ID" value="AQK70068.1"/>
    <property type="molecule type" value="Genomic_DNA"/>
</dbReference>